<dbReference type="HOGENOM" id="CLU_2621766_0_0_1"/>
<accession>G2YRJ6</accession>
<protein>
    <submittedName>
        <fullName evidence="1">Uncharacterized protein</fullName>
    </submittedName>
</protein>
<evidence type="ECO:0000313" key="2">
    <source>
        <dbReference type="Proteomes" id="UP000008177"/>
    </source>
</evidence>
<dbReference type="Proteomes" id="UP000008177">
    <property type="component" value="Unplaced contigs"/>
</dbReference>
<dbReference type="InParanoid" id="G2YRJ6"/>
<sequence>MKTPVCPQSRYIFGKQITKTLDLKLDWHGPKFSLIYTYAQVKHKTVQLTKHSGSYKSLRRLPVQLANHDHSLGRRDTV</sequence>
<proteinExistence type="predicted"/>
<dbReference type="EMBL" id="FQ790350">
    <property type="protein sequence ID" value="CCD54244.1"/>
    <property type="molecule type" value="Genomic_DNA"/>
</dbReference>
<reference evidence="2" key="1">
    <citation type="journal article" date="2011" name="PLoS Genet.">
        <title>Genomic analysis of the necrotrophic fungal pathogens Sclerotinia sclerotiorum and Botrytis cinerea.</title>
        <authorList>
            <person name="Amselem J."/>
            <person name="Cuomo C.A."/>
            <person name="van Kan J.A."/>
            <person name="Viaud M."/>
            <person name="Benito E.P."/>
            <person name="Couloux A."/>
            <person name="Coutinho P.M."/>
            <person name="de Vries R.P."/>
            <person name="Dyer P.S."/>
            <person name="Fillinger S."/>
            <person name="Fournier E."/>
            <person name="Gout L."/>
            <person name="Hahn M."/>
            <person name="Kohn L."/>
            <person name="Lapalu N."/>
            <person name="Plummer K.M."/>
            <person name="Pradier J.M."/>
            <person name="Quevillon E."/>
            <person name="Sharon A."/>
            <person name="Simon A."/>
            <person name="ten Have A."/>
            <person name="Tudzynski B."/>
            <person name="Tudzynski P."/>
            <person name="Wincker P."/>
            <person name="Andrew M."/>
            <person name="Anthouard V."/>
            <person name="Beever R.E."/>
            <person name="Beffa R."/>
            <person name="Benoit I."/>
            <person name="Bouzid O."/>
            <person name="Brault B."/>
            <person name="Chen Z."/>
            <person name="Choquer M."/>
            <person name="Collemare J."/>
            <person name="Cotton P."/>
            <person name="Danchin E.G."/>
            <person name="Da Silva C."/>
            <person name="Gautier A."/>
            <person name="Giraud C."/>
            <person name="Giraud T."/>
            <person name="Gonzalez C."/>
            <person name="Grossetete S."/>
            <person name="Guldener U."/>
            <person name="Henrissat B."/>
            <person name="Howlett B.J."/>
            <person name="Kodira C."/>
            <person name="Kretschmer M."/>
            <person name="Lappartient A."/>
            <person name="Leroch M."/>
            <person name="Levis C."/>
            <person name="Mauceli E."/>
            <person name="Neuveglise C."/>
            <person name="Oeser B."/>
            <person name="Pearson M."/>
            <person name="Poulain J."/>
            <person name="Poussereau N."/>
            <person name="Quesneville H."/>
            <person name="Rascle C."/>
            <person name="Schumacher J."/>
            <person name="Segurens B."/>
            <person name="Sexton A."/>
            <person name="Silva E."/>
            <person name="Sirven C."/>
            <person name="Soanes D.M."/>
            <person name="Talbot N.J."/>
            <person name="Templeton M."/>
            <person name="Yandava C."/>
            <person name="Yarden O."/>
            <person name="Zeng Q."/>
            <person name="Rollins J.A."/>
            <person name="Lebrun M.H."/>
            <person name="Dickman M."/>
        </authorList>
    </citation>
    <scope>NUCLEOTIDE SEQUENCE [LARGE SCALE GENOMIC DNA]</scope>
    <source>
        <strain evidence="2">T4</strain>
    </source>
</reference>
<gene>
    <name evidence="1" type="ORF">BofuT4_uP129440.1</name>
</gene>
<organism evidence="1 2">
    <name type="scientific">Botryotinia fuckeliana (strain T4)</name>
    <name type="common">Noble rot fungus</name>
    <name type="synonym">Botrytis cinerea</name>
    <dbReference type="NCBI Taxonomy" id="999810"/>
    <lineage>
        <taxon>Eukaryota</taxon>
        <taxon>Fungi</taxon>
        <taxon>Dikarya</taxon>
        <taxon>Ascomycota</taxon>
        <taxon>Pezizomycotina</taxon>
        <taxon>Leotiomycetes</taxon>
        <taxon>Helotiales</taxon>
        <taxon>Sclerotiniaceae</taxon>
        <taxon>Botrytis</taxon>
    </lineage>
</organism>
<evidence type="ECO:0000313" key="1">
    <source>
        <dbReference type="EMBL" id="CCD54244.1"/>
    </source>
</evidence>
<dbReference type="AlphaFoldDB" id="G2YRJ6"/>
<name>G2YRJ6_BOTF4</name>